<feature type="domain" description="DNA replication/recombination mediator RecO N-terminal" evidence="8">
    <location>
        <begin position="6"/>
        <end position="79"/>
    </location>
</feature>
<dbReference type="AlphaFoldDB" id="A0A7G9B2I9"/>
<evidence type="ECO:0000256" key="6">
    <source>
        <dbReference type="ARBA" id="ARBA00033409"/>
    </source>
</evidence>
<dbReference type="SUPFAM" id="SSF57863">
    <property type="entry name" value="ArfGap/RecO-like zinc finger"/>
    <property type="match status" value="1"/>
</dbReference>
<dbReference type="KEGG" id="ohi:H8790_09865"/>
<dbReference type="InterPro" id="IPR037278">
    <property type="entry name" value="ARFGAP/RecO"/>
</dbReference>
<comment type="function">
    <text evidence="7">Involved in DNA repair and RecF pathway recombination.</text>
</comment>
<evidence type="ECO:0000256" key="4">
    <source>
        <dbReference type="ARBA" id="ARBA00023172"/>
    </source>
</evidence>
<reference evidence="9 10" key="1">
    <citation type="submission" date="2020-08" db="EMBL/GenBank/DDBJ databases">
        <authorList>
            <person name="Liu C."/>
            <person name="Sun Q."/>
        </authorList>
    </citation>
    <scope>NUCLEOTIDE SEQUENCE [LARGE SCALE GENOMIC DNA]</scope>
    <source>
        <strain evidence="9 10">NSJ-62</strain>
    </source>
</reference>
<dbReference type="SUPFAM" id="SSF50249">
    <property type="entry name" value="Nucleic acid-binding proteins"/>
    <property type="match status" value="1"/>
</dbReference>
<evidence type="ECO:0000256" key="3">
    <source>
        <dbReference type="ARBA" id="ARBA00022763"/>
    </source>
</evidence>
<dbReference type="GO" id="GO:0006310">
    <property type="term" value="P:DNA recombination"/>
    <property type="evidence" value="ECO:0007669"/>
    <property type="project" value="UniProtKB-UniRule"/>
</dbReference>
<dbReference type="InterPro" id="IPR003717">
    <property type="entry name" value="RecO"/>
</dbReference>
<accession>A0A7G9B2I9</accession>
<dbReference type="EMBL" id="CP060490">
    <property type="protein sequence ID" value="QNL43770.1"/>
    <property type="molecule type" value="Genomic_DNA"/>
</dbReference>
<evidence type="ECO:0000259" key="8">
    <source>
        <dbReference type="Pfam" id="PF11967"/>
    </source>
</evidence>
<protein>
    <recommendedName>
        <fullName evidence="2 7">DNA repair protein RecO</fullName>
    </recommendedName>
    <alternativeName>
        <fullName evidence="6 7">Recombination protein O</fullName>
    </alternativeName>
</protein>
<dbReference type="RefSeq" id="WP_187332361.1">
    <property type="nucleotide sequence ID" value="NZ_CP060490.1"/>
</dbReference>
<keyword evidence="3 7" id="KW-0227">DNA damage</keyword>
<name>A0A7G9B2I9_9FIRM</name>
<evidence type="ECO:0000313" key="10">
    <source>
        <dbReference type="Proteomes" id="UP000515960"/>
    </source>
</evidence>
<dbReference type="GO" id="GO:0043590">
    <property type="term" value="C:bacterial nucleoid"/>
    <property type="evidence" value="ECO:0007669"/>
    <property type="project" value="TreeGrafter"/>
</dbReference>
<dbReference type="Pfam" id="PF11967">
    <property type="entry name" value="RecO_N"/>
    <property type="match status" value="1"/>
</dbReference>
<dbReference type="PANTHER" id="PTHR33991:SF1">
    <property type="entry name" value="DNA REPAIR PROTEIN RECO"/>
    <property type="match status" value="1"/>
</dbReference>
<gene>
    <name evidence="7 9" type="primary">recO</name>
    <name evidence="9" type="ORF">H8790_09865</name>
</gene>
<evidence type="ECO:0000256" key="2">
    <source>
        <dbReference type="ARBA" id="ARBA00021310"/>
    </source>
</evidence>
<keyword evidence="5 7" id="KW-0234">DNA repair</keyword>
<dbReference type="Gene3D" id="1.20.1440.120">
    <property type="entry name" value="Recombination protein O, C-terminal domain"/>
    <property type="match status" value="1"/>
</dbReference>
<evidence type="ECO:0000256" key="1">
    <source>
        <dbReference type="ARBA" id="ARBA00007452"/>
    </source>
</evidence>
<dbReference type="InterPro" id="IPR022572">
    <property type="entry name" value="DNA_rep/recomb_RecO_N"/>
</dbReference>
<dbReference type="NCBIfam" id="TIGR00613">
    <property type="entry name" value="reco"/>
    <property type="match status" value="1"/>
</dbReference>
<dbReference type="InterPro" id="IPR042242">
    <property type="entry name" value="RecO_C"/>
</dbReference>
<keyword evidence="10" id="KW-1185">Reference proteome</keyword>
<dbReference type="PANTHER" id="PTHR33991">
    <property type="entry name" value="DNA REPAIR PROTEIN RECO"/>
    <property type="match status" value="1"/>
</dbReference>
<keyword evidence="4 7" id="KW-0233">DNA recombination</keyword>
<dbReference type="Proteomes" id="UP000515960">
    <property type="component" value="Chromosome"/>
</dbReference>
<dbReference type="Pfam" id="PF02565">
    <property type="entry name" value="RecO_C"/>
    <property type="match status" value="1"/>
</dbReference>
<dbReference type="InterPro" id="IPR012340">
    <property type="entry name" value="NA-bd_OB-fold"/>
</dbReference>
<comment type="similarity">
    <text evidence="1 7">Belongs to the RecO family.</text>
</comment>
<evidence type="ECO:0000313" key="9">
    <source>
        <dbReference type="EMBL" id="QNL43770.1"/>
    </source>
</evidence>
<organism evidence="9 10">
    <name type="scientific">Oscillibacter hominis</name>
    <dbReference type="NCBI Taxonomy" id="2763056"/>
    <lineage>
        <taxon>Bacteria</taxon>
        <taxon>Bacillati</taxon>
        <taxon>Bacillota</taxon>
        <taxon>Clostridia</taxon>
        <taxon>Eubacteriales</taxon>
        <taxon>Oscillospiraceae</taxon>
        <taxon>Oscillibacter</taxon>
    </lineage>
</organism>
<evidence type="ECO:0000256" key="5">
    <source>
        <dbReference type="ARBA" id="ARBA00023204"/>
    </source>
</evidence>
<proteinExistence type="inferred from homology"/>
<dbReference type="Gene3D" id="6.20.220.20">
    <property type="entry name" value="Recombination protein O, zinc-binding domain"/>
    <property type="match status" value="1"/>
</dbReference>
<dbReference type="HAMAP" id="MF_00201">
    <property type="entry name" value="RecO"/>
    <property type="match status" value="1"/>
</dbReference>
<dbReference type="Gene3D" id="2.40.50.140">
    <property type="entry name" value="Nucleic acid-binding proteins"/>
    <property type="match status" value="1"/>
</dbReference>
<evidence type="ECO:0000256" key="7">
    <source>
        <dbReference type="HAMAP-Rule" id="MF_00201"/>
    </source>
</evidence>
<dbReference type="GO" id="GO:0006302">
    <property type="term" value="P:double-strand break repair"/>
    <property type="evidence" value="ECO:0007669"/>
    <property type="project" value="TreeGrafter"/>
</dbReference>
<sequence length="250" mass="27692">MTSHLVTPGIILRETETKEADKILTVLTRDLGKVSVIARGARRKGCRFAASAQLLAYSELTLYKSKDWYFLNEGATLELFPGLRRDLELLALGSYFAELTEAVSGEELPAPEVLSLLLNALYALDRLHKPQLLVKGAFELRLMALSGYEPLAEGCVYCGKEEPEEAMLDIRQGVLHCRACGEKGMGLSLPLSPPTLAAVRHALYGDAKRLYSFTLGEEPMEQFAQVAEAFSAAQLERDFRTLSFYKSIKI</sequence>